<dbReference type="NCBIfam" id="NF002999">
    <property type="entry name" value="PRK03767.1"/>
    <property type="match status" value="1"/>
</dbReference>
<dbReference type="InterPro" id="IPR029039">
    <property type="entry name" value="Flavoprotein-like_sf"/>
</dbReference>
<dbReference type="NCBIfam" id="TIGR01755">
    <property type="entry name" value="flav_wrbA"/>
    <property type="match status" value="1"/>
</dbReference>
<dbReference type="PROSITE" id="PS50902">
    <property type="entry name" value="FLAVODOXIN_LIKE"/>
    <property type="match status" value="1"/>
</dbReference>
<dbReference type="Proteomes" id="UP000647587">
    <property type="component" value="Unassembled WGS sequence"/>
</dbReference>
<evidence type="ECO:0000313" key="4">
    <source>
        <dbReference type="Proteomes" id="UP000647587"/>
    </source>
</evidence>
<name>A0ABQ2F228_9DEIO</name>
<dbReference type="Pfam" id="PF03358">
    <property type="entry name" value="FMN_red"/>
    <property type="match status" value="1"/>
</dbReference>
<evidence type="ECO:0000313" key="3">
    <source>
        <dbReference type="EMBL" id="GGK33871.1"/>
    </source>
</evidence>
<dbReference type="InterPro" id="IPR005025">
    <property type="entry name" value="FMN_Rdtase-like_dom"/>
</dbReference>
<comment type="similarity">
    <text evidence="1">Belongs to the WrbA family.</text>
</comment>
<dbReference type="PANTHER" id="PTHR30546">
    <property type="entry name" value="FLAVODOXIN-RELATED PROTEIN WRBA-RELATED"/>
    <property type="match status" value="1"/>
</dbReference>
<dbReference type="SUPFAM" id="SSF52218">
    <property type="entry name" value="Flavoproteins"/>
    <property type="match status" value="1"/>
</dbReference>
<gene>
    <name evidence="3" type="ORF">GCM10008955_29940</name>
</gene>
<accession>A0ABQ2F228</accession>
<dbReference type="PANTHER" id="PTHR30546:SF23">
    <property type="entry name" value="FLAVOPROTEIN-LIKE PROTEIN YCP4-RELATED"/>
    <property type="match status" value="1"/>
</dbReference>
<sequence length="228" mass="24711">MTFLDRLLKALYPRTQAQDAPQESPMTTPSPVKLTIVYYSTYGTNHQMAEVAAEAAREAGAEVRLVKARETAPQEVVNGQDPWRAQQERTAHVPEATPADLENVDAILFSTPTRFGGATSQIRAYIDTLGGLWGTGALANKTFSAMTSAQNPHGGQETTLQTLYVMAMHWGAILTPPGYTDPVIFASGGNPYGASITANGEPLSEADKASIRHQVRRQIEITRKLKAQ</sequence>
<evidence type="ECO:0000259" key="2">
    <source>
        <dbReference type="PROSITE" id="PS50902"/>
    </source>
</evidence>
<dbReference type="Gene3D" id="3.40.50.360">
    <property type="match status" value="1"/>
</dbReference>
<dbReference type="InterPro" id="IPR008254">
    <property type="entry name" value="Flavodoxin/NO_synth"/>
</dbReference>
<keyword evidence="4" id="KW-1185">Reference proteome</keyword>
<dbReference type="EMBL" id="BMPP01000013">
    <property type="protein sequence ID" value="GGK33871.1"/>
    <property type="molecule type" value="Genomic_DNA"/>
</dbReference>
<comment type="caution">
    <text evidence="3">The sequence shown here is derived from an EMBL/GenBank/DDBJ whole genome shotgun (WGS) entry which is preliminary data.</text>
</comment>
<feature type="domain" description="Flavodoxin-like" evidence="2">
    <location>
        <begin position="34"/>
        <end position="219"/>
    </location>
</feature>
<evidence type="ECO:0000256" key="1">
    <source>
        <dbReference type="ARBA" id="ARBA00006961"/>
    </source>
</evidence>
<proteinExistence type="inferred from homology"/>
<reference evidence="4" key="1">
    <citation type="journal article" date="2019" name="Int. J. Syst. Evol. Microbiol.">
        <title>The Global Catalogue of Microorganisms (GCM) 10K type strain sequencing project: providing services to taxonomists for standard genome sequencing and annotation.</title>
        <authorList>
            <consortium name="The Broad Institute Genomics Platform"/>
            <consortium name="The Broad Institute Genome Sequencing Center for Infectious Disease"/>
            <person name="Wu L."/>
            <person name="Ma J."/>
        </authorList>
    </citation>
    <scope>NUCLEOTIDE SEQUENCE [LARGE SCALE GENOMIC DNA]</scope>
    <source>
        <strain evidence="4">JCM 30331</strain>
    </source>
</reference>
<protein>
    <submittedName>
        <fullName evidence="3">NAD(P)H dehydrogenase (Quinone)</fullName>
    </submittedName>
</protein>
<dbReference type="InterPro" id="IPR010089">
    <property type="entry name" value="Flavoprotein_WrbA-like"/>
</dbReference>
<organism evidence="3 4">
    <name type="scientific">Deinococcus malanensis</name>
    <dbReference type="NCBI Taxonomy" id="1706855"/>
    <lineage>
        <taxon>Bacteria</taxon>
        <taxon>Thermotogati</taxon>
        <taxon>Deinococcota</taxon>
        <taxon>Deinococci</taxon>
        <taxon>Deinococcales</taxon>
        <taxon>Deinococcaceae</taxon>
        <taxon>Deinococcus</taxon>
    </lineage>
</organism>